<dbReference type="PANTHER" id="PTHR35804">
    <property type="entry name" value="LYSINE EXPORTER LYSO"/>
    <property type="match status" value="1"/>
</dbReference>
<evidence type="ECO:0000313" key="3">
    <source>
        <dbReference type="EMBL" id="SDC19205.1"/>
    </source>
</evidence>
<dbReference type="Proteomes" id="UP000198612">
    <property type="component" value="Unassembled WGS sequence"/>
</dbReference>
<dbReference type="InterPro" id="IPR005642">
    <property type="entry name" value="LysO"/>
</dbReference>
<protein>
    <submittedName>
        <fullName evidence="2">Uncharacterized membrane protein YbjE (DUF340 family)</fullName>
    </submittedName>
    <submittedName>
        <fullName evidence="3">Uncharacterized membrane protein YbjE, DUF340 family</fullName>
    </submittedName>
</protein>
<dbReference type="Proteomes" id="UP000247389">
    <property type="component" value="Unassembled WGS sequence"/>
</dbReference>
<accession>A0A1G6JLA1</accession>
<dbReference type="PANTHER" id="PTHR35804:SF1">
    <property type="entry name" value="LYSINE EXPORTER LYSO"/>
    <property type="match status" value="1"/>
</dbReference>
<dbReference type="Proteomes" id="UP000324896">
    <property type="component" value="Unassembled WGS sequence"/>
</dbReference>
<dbReference type="RefSeq" id="WP_089655842.1">
    <property type="nucleotide sequence ID" value="NZ_FMYT01000003.1"/>
</dbReference>
<dbReference type="GO" id="GO:0005886">
    <property type="term" value="C:plasma membrane"/>
    <property type="evidence" value="ECO:0007669"/>
    <property type="project" value="TreeGrafter"/>
</dbReference>
<keyword evidence="1" id="KW-0812">Transmembrane</keyword>
<evidence type="ECO:0000313" key="2">
    <source>
        <dbReference type="EMBL" id="PXV60140.1"/>
    </source>
</evidence>
<proteinExistence type="predicted"/>
<feature type="transmembrane region" description="Helical" evidence="1">
    <location>
        <begin position="29"/>
        <end position="50"/>
    </location>
</feature>
<dbReference type="GO" id="GO:0015661">
    <property type="term" value="F:L-lysine efflux transmembrane transporter activity"/>
    <property type="evidence" value="ECO:0007669"/>
    <property type="project" value="InterPro"/>
</dbReference>
<feature type="transmembrane region" description="Helical" evidence="1">
    <location>
        <begin position="62"/>
        <end position="85"/>
    </location>
</feature>
<evidence type="ECO:0000313" key="7">
    <source>
        <dbReference type="Proteomes" id="UP000198612"/>
    </source>
</evidence>
<keyword evidence="1" id="KW-0472">Membrane</keyword>
<evidence type="ECO:0000313" key="10">
    <source>
        <dbReference type="Proteomes" id="UP000324896"/>
    </source>
</evidence>
<evidence type="ECO:0000256" key="1">
    <source>
        <dbReference type="SAM" id="Phobius"/>
    </source>
</evidence>
<keyword evidence="1" id="KW-1133">Transmembrane helix</keyword>
<dbReference type="EMBL" id="FMYT01000003">
    <property type="protein sequence ID" value="SDC19205.1"/>
    <property type="molecule type" value="Genomic_DNA"/>
</dbReference>
<evidence type="ECO:0000313" key="8">
    <source>
        <dbReference type="Proteomes" id="UP000199519"/>
    </source>
</evidence>
<dbReference type="EMBL" id="FNEH01000004">
    <property type="protein sequence ID" value="SDI31757.1"/>
    <property type="molecule type" value="Genomic_DNA"/>
</dbReference>
<evidence type="ECO:0000313" key="5">
    <source>
        <dbReference type="EMBL" id="SDI31757.1"/>
    </source>
</evidence>
<evidence type="ECO:0000313" key="4">
    <source>
        <dbReference type="EMBL" id="SDF48631.1"/>
    </source>
</evidence>
<feature type="transmembrane region" description="Helical" evidence="1">
    <location>
        <begin position="286"/>
        <end position="309"/>
    </location>
</feature>
<feature type="transmembrane region" description="Helical" evidence="1">
    <location>
        <begin position="139"/>
        <end position="162"/>
    </location>
</feature>
<feature type="transmembrane region" description="Helical" evidence="1">
    <location>
        <begin position="244"/>
        <end position="266"/>
    </location>
</feature>
<dbReference type="Pfam" id="PF03956">
    <property type="entry name" value="Lys_export"/>
    <property type="match status" value="2"/>
</dbReference>
<feature type="transmembrane region" description="Helical" evidence="1">
    <location>
        <begin position="114"/>
        <end position="133"/>
    </location>
</feature>
<reference evidence="7 8" key="2">
    <citation type="submission" date="2016-10" db="EMBL/GenBank/DDBJ databases">
        <authorList>
            <person name="Varghese N."/>
            <person name="Submissions S."/>
        </authorList>
    </citation>
    <scope>NUCLEOTIDE SEQUENCE [LARGE SCALE GENOMIC DNA]</scope>
    <source>
        <strain evidence="3 10">WG10</strain>
        <strain evidence="4 8">WG2</strain>
        <strain evidence="6 7">WG5</strain>
    </source>
</reference>
<name>A0A1G6JLA1_9FIRM</name>
<dbReference type="AlphaFoldDB" id="A0A1G6JLA1"/>
<evidence type="ECO:0000313" key="6">
    <source>
        <dbReference type="EMBL" id="SES95582.1"/>
    </source>
</evidence>
<evidence type="ECO:0000313" key="9">
    <source>
        <dbReference type="Proteomes" id="UP000247389"/>
    </source>
</evidence>
<keyword evidence="8" id="KW-1185">Reference proteome</keyword>
<reference evidence="5" key="1">
    <citation type="submission" date="2016-10" db="EMBL/GenBank/DDBJ databases">
        <authorList>
            <person name="de Groot N.N."/>
        </authorList>
    </citation>
    <scope>NUCLEOTIDE SEQUENCE [LARGE SCALE GENOMIC DNA]</scope>
    <source>
        <strain evidence="5">WG7</strain>
    </source>
</reference>
<gene>
    <name evidence="2" type="ORF">C8C78_1582</name>
    <name evidence="3" type="ORF">SAMN04488597_10354</name>
    <name evidence="4" type="ORF">SAMN04488598_11352</name>
    <name evidence="6" type="ORF">SAMN04515652_11352</name>
    <name evidence="5" type="ORF">SAMN04515654_104122</name>
</gene>
<dbReference type="EMBL" id="QICM01000058">
    <property type="protein sequence ID" value="PXV60140.1"/>
    <property type="molecule type" value="Genomic_DNA"/>
</dbReference>
<dbReference type="EMBL" id="FNBJ01000013">
    <property type="protein sequence ID" value="SDF48631.1"/>
    <property type="molecule type" value="Genomic_DNA"/>
</dbReference>
<dbReference type="Proteomes" id="UP000199519">
    <property type="component" value="Unassembled WGS sequence"/>
</dbReference>
<dbReference type="EMBL" id="FOHG01000013">
    <property type="protein sequence ID" value="SES95582.1"/>
    <property type="molecule type" value="Genomic_DNA"/>
</dbReference>
<reference evidence="2 9" key="3">
    <citation type="submission" date="2018-04" db="EMBL/GenBank/DDBJ databases">
        <title>Subsurface microbial communities from deep shales in Ohio and West Virginia, USA.</title>
        <authorList>
            <person name="Wrighton K."/>
        </authorList>
    </citation>
    <scope>NUCLEOTIDE SEQUENCE [LARGE SCALE GENOMIC DNA]</scope>
    <source>
        <strain evidence="2 9">MSL28</strain>
    </source>
</reference>
<dbReference type="Proteomes" id="UP000198945">
    <property type="component" value="Unassembled WGS sequence"/>
</dbReference>
<feature type="transmembrane region" description="Helical" evidence="1">
    <location>
        <begin position="6"/>
        <end position="22"/>
    </location>
</feature>
<organism evidence="3 10">
    <name type="scientific">Halanaerobium congolense</name>
    <dbReference type="NCBI Taxonomy" id="54121"/>
    <lineage>
        <taxon>Bacteria</taxon>
        <taxon>Bacillati</taxon>
        <taxon>Bacillota</taxon>
        <taxon>Clostridia</taxon>
        <taxon>Halanaerobiales</taxon>
        <taxon>Halanaerobiaceae</taxon>
        <taxon>Halanaerobium</taxon>
    </lineage>
</organism>
<feature type="transmembrane region" description="Helical" evidence="1">
    <location>
        <begin position="174"/>
        <end position="201"/>
    </location>
</feature>
<sequence>MDFYLIILFLFTGILLGFHLDEKNYFVKFADLITKIGLVVLLLAMGANLGSNEKIFLQLGEIGFQALVFAAVSIIFSVLAVIIFVKILDLNNLLLGADPDTESEIEEQNADNTMTILIFSSVVLGILTGYFFLNGGEAVFLDLITNYALAVLLFGVGIDIGASREIIEDLKLMGWKLIVIPLLIAAASVLGTVIIGFVFNFSLGESAAVGAGFGWYSLSGVLISKLHSAELGSLAFLTNVFRELLTVMILPFVAKYFGSLAAIAPGGATTMDVTLPLVKEAGGEAVVIPAFISGAVLSTLVPILVPLFLSI</sequence>